<evidence type="ECO:0008006" key="3">
    <source>
        <dbReference type="Google" id="ProtNLM"/>
    </source>
</evidence>
<comment type="caution">
    <text evidence="1">The sequence shown here is derived from an EMBL/GenBank/DDBJ whole genome shotgun (WGS) entry which is preliminary data.</text>
</comment>
<dbReference type="Proteomes" id="UP001296706">
    <property type="component" value="Unassembled WGS sequence"/>
</dbReference>
<gene>
    <name evidence="1" type="ORF">HF577_16585</name>
</gene>
<evidence type="ECO:0000313" key="1">
    <source>
        <dbReference type="EMBL" id="NMH78692.1"/>
    </source>
</evidence>
<proteinExistence type="predicted"/>
<protein>
    <recommendedName>
        <fullName evidence="3">SUKH-4 immunity protein of toxin-antitoxin system</fullName>
    </recommendedName>
</protein>
<organism evidence="1 2">
    <name type="scientific">Pseudonocardia xinjiangensis</name>
    <dbReference type="NCBI Taxonomy" id="75289"/>
    <lineage>
        <taxon>Bacteria</taxon>
        <taxon>Bacillati</taxon>
        <taxon>Actinomycetota</taxon>
        <taxon>Actinomycetes</taxon>
        <taxon>Pseudonocardiales</taxon>
        <taxon>Pseudonocardiaceae</taxon>
        <taxon>Pseudonocardia</taxon>
    </lineage>
</organism>
<keyword evidence="2" id="KW-1185">Reference proteome</keyword>
<dbReference type="EMBL" id="JAAXKY010000050">
    <property type="protein sequence ID" value="NMH78692.1"/>
    <property type="molecule type" value="Genomic_DNA"/>
</dbReference>
<evidence type="ECO:0000313" key="2">
    <source>
        <dbReference type="Proteomes" id="UP001296706"/>
    </source>
</evidence>
<reference evidence="1 2" key="1">
    <citation type="submission" date="2020-04" db="EMBL/GenBank/DDBJ databases">
        <authorList>
            <person name="Klaysubun C."/>
            <person name="Duangmal K."/>
            <person name="Lipun K."/>
        </authorList>
    </citation>
    <scope>NUCLEOTIDE SEQUENCE [LARGE SCALE GENOMIC DNA]</scope>
    <source>
        <strain evidence="1 2">JCM 11839</strain>
    </source>
</reference>
<name>A0ABX1RE70_9PSEU</name>
<accession>A0ABX1RE70</accession>
<sequence>MPRARFLFDPGSGAVLWPTEVQDQEYWGHPACLEVLPISAALRDELTRLIEWYDRSLNWDYPPDPGPWREPECQAFNAAVRRALDQLRAELGDQWAIEDQFREEHEDPDLDRYLANPSAFRR</sequence>